<comment type="similarity">
    <text evidence="1">Belongs to the P-Pant transferase superfamily. Gsp/Sfp/HetI/AcpT family.</text>
</comment>
<dbReference type="InterPro" id="IPR008278">
    <property type="entry name" value="4-PPantetheinyl_Trfase_dom"/>
</dbReference>
<dbReference type="SUPFAM" id="SSF56214">
    <property type="entry name" value="4'-phosphopantetheinyl transferase"/>
    <property type="match status" value="2"/>
</dbReference>
<keyword evidence="5" id="KW-1185">Reference proteome</keyword>
<evidence type="ECO:0000259" key="3">
    <source>
        <dbReference type="Pfam" id="PF01648"/>
    </source>
</evidence>
<dbReference type="InterPro" id="IPR037143">
    <property type="entry name" value="4-PPantetheinyl_Trfase_dom_sf"/>
</dbReference>
<dbReference type="InterPro" id="IPR050559">
    <property type="entry name" value="P-Pant_transferase_sf"/>
</dbReference>
<proteinExistence type="inferred from homology"/>
<sequence length="214" mass="24702">MSATYLMQTELLDDESLFWDRYHTQPLARQKKIDQLIFKKDKKLSLAAGLVFQAGLADYGLGKQQITISCHEDGKPYICEYPELFFSISHSENLAICSFSSREIGVDVEKRVPIDLEIARQFFYGAEYQDIIASDYPLNTFFDYWVLKESYMKATGMGFKLSLDAFRIVLEDEIRVYVDDILMPYGFYNTTVFENYKLAICTKGGLPEPELHVL</sequence>
<evidence type="ECO:0000313" key="5">
    <source>
        <dbReference type="Proteomes" id="UP000622405"/>
    </source>
</evidence>
<dbReference type="EMBL" id="WJBE01000014">
    <property type="protein sequence ID" value="MBC3900643.1"/>
    <property type="molecule type" value="Genomic_DNA"/>
</dbReference>
<evidence type="ECO:0000256" key="1">
    <source>
        <dbReference type="ARBA" id="ARBA00010990"/>
    </source>
</evidence>
<organism evidence="4 5">
    <name type="scientific">Acetobacterium malicum</name>
    <dbReference type="NCBI Taxonomy" id="52692"/>
    <lineage>
        <taxon>Bacteria</taxon>
        <taxon>Bacillati</taxon>
        <taxon>Bacillota</taxon>
        <taxon>Clostridia</taxon>
        <taxon>Eubacteriales</taxon>
        <taxon>Eubacteriaceae</taxon>
        <taxon>Acetobacterium</taxon>
    </lineage>
</organism>
<dbReference type="PANTHER" id="PTHR12215:SF10">
    <property type="entry name" value="L-AMINOADIPATE-SEMIALDEHYDE DEHYDROGENASE-PHOSPHOPANTETHEINYL TRANSFERASE"/>
    <property type="match status" value="1"/>
</dbReference>
<dbReference type="Gene3D" id="3.90.470.20">
    <property type="entry name" value="4'-phosphopantetheinyl transferase domain"/>
    <property type="match status" value="2"/>
</dbReference>
<comment type="caution">
    <text evidence="4">The sequence shown here is derived from an EMBL/GenBank/DDBJ whole genome shotgun (WGS) entry which is preliminary data.</text>
</comment>
<accession>A0ABR6YZN9</accession>
<evidence type="ECO:0000313" key="4">
    <source>
        <dbReference type="EMBL" id="MBC3900643.1"/>
    </source>
</evidence>
<dbReference type="PANTHER" id="PTHR12215">
    <property type="entry name" value="PHOSPHOPANTETHEINE TRANSFERASE"/>
    <property type="match status" value="1"/>
</dbReference>
<dbReference type="RefSeq" id="WP_186894808.1">
    <property type="nucleotide sequence ID" value="NZ_WJBE01000014.1"/>
</dbReference>
<reference evidence="4 5" key="1">
    <citation type="journal article" date="2020" name="mSystems">
        <title>Defining Genomic and Predicted Metabolic Features of the Acetobacterium Genus.</title>
        <authorList>
            <person name="Ross D.E."/>
            <person name="Marshall C.W."/>
            <person name="Gulliver D."/>
            <person name="May H.D."/>
            <person name="Norman R.S."/>
        </authorList>
    </citation>
    <scope>NUCLEOTIDE SEQUENCE [LARGE SCALE GENOMIC DNA]</scope>
    <source>
        <strain evidence="4 5">DSM 4132</strain>
    </source>
</reference>
<feature type="domain" description="4'-phosphopantetheinyl transferase" evidence="3">
    <location>
        <begin position="104"/>
        <end position="201"/>
    </location>
</feature>
<dbReference type="Pfam" id="PF01648">
    <property type="entry name" value="ACPS"/>
    <property type="match status" value="1"/>
</dbReference>
<protein>
    <submittedName>
        <fullName evidence="4">4'-phosphopantetheinyl transferase superfamily protein</fullName>
    </submittedName>
</protein>
<keyword evidence="2 4" id="KW-0808">Transferase</keyword>
<evidence type="ECO:0000256" key="2">
    <source>
        <dbReference type="ARBA" id="ARBA00022679"/>
    </source>
</evidence>
<dbReference type="GO" id="GO:0016740">
    <property type="term" value="F:transferase activity"/>
    <property type="evidence" value="ECO:0007669"/>
    <property type="project" value="UniProtKB-KW"/>
</dbReference>
<dbReference type="Proteomes" id="UP000622405">
    <property type="component" value="Unassembled WGS sequence"/>
</dbReference>
<gene>
    <name evidence="4" type="ORF">GH811_13560</name>
</gene>
<name>A0ABR6YZN9_9FIRM</name>